<organism evidence="5 6">
    <name type="scientific">Novosphingobium barchaimii LL02</name>
    <dbReference type="NCBI Taxonomy" id="1114963"/>
    <lineage>
        <taxon>Bacteria</taxon>
        <taxon>Pseudomonadati</taxon>
        <taxon>Pseudomonadota</taxon>
        <taxon>Alphaproteobacteria</taxon>
        <taxon>Sphingomonadales</taxon>
        <taxon>Sphingomonadaceae</taxon>
        <taxon>Novosphingobium</taxon>
    </lineage>
</organism>
<comment type="caution">
    <text evidence="5">The sequence shown here is derived from an EMBL/GenBank/DDBJ whole genome shotgun (WGS) entry which is preliminary data.</text>
</comment>
<name>A0A0J7XLB4_9SPHN</name>
<keyword evidence="6" id="KW-1185">Reference proteome</keyword>
<protein>
    <recommendedName>
        <fullName evidence="4">Ketoreductase domain-containing protein</fullName>
    </recommendedName>
</protein>
<evidence type="ECO:0000313" key="6">
    <source>
        <dbReference type="Proteomes" id="UP000052268"/>
    </source>
</evidence>
<keyword evidence="2" id="KW-0560">Oxidoreductase</keyword>
<evidence type="ECO:0000256" key="1">
    <source>
        <dbReference type="ARBA" id="ARBA00006484"/>
    </source>
</evidence>
<dbReference type="PANTHER" id="PTHR42760">
    <property type="entry name" value="SHORT-CHAIN DEHYDROGENASES/REDUCTASES FAMILY MEMBER"/>
    <property type="match status" value="1"/>
</dbReference>
<dbReference type="AlphaFoldDB" id="A0A0J7XLB4"/>
<comment type="similarity">
    <text evidence="1 3">Belongs to the short-chain dehydrogenases/reductases (SDR) family.</text>
</comment>
<dbReference type="InterPro" id="IPR057326">
    <property type="entry name" value="KR_dom"/>
</dbReference>
<evidence type="ECO:0000256" key="2">
    <source>
        <dbReference type="ARBA" id="ARBA00023002"/>
    </source>
</evidence>
<dbReference type="InterPro" id="IPR036291">
    <property type="entry name" value="NAD(P)-bd_dom_sf"/>
</dbReference>
<dbReference type="PANTHER" id="PTHR42760:SF133">
    <property type="entry name" value="3-OXOACYL-[ACYL-CARRIER-PROTEIN] REDUCTASE"/>
    <property type="match status" value="1"/>
</dbReference>
<dbReference type="PATRIC" id="fig|1114963.3.peg.4076"/>
<reference evidence="5 6" key="1">
    <citation type="journal article" date="2015" name="G3 (Bethesda)">
        <title>Insights into Ongoing Evolution of the Hexachlorocyclohexane Catabolic Pathway from Comparative Genomics of Ten Sphingomonadaceae Strains.</title>
        <authorList>
            <person name="Pearce S.L."/>
            <person name="Oakeshott J.G."/>
            <person name="Pandey G."/>
        </authorList>
    </citation>
    <scope>NUCLEOTIDE SEQUENCE [LARGE SCALE GENOMIC DNA]</scope>
    <source>
        <strain evidence="5 6">LL02</strain>
    </source>
</reference>
<dbReference type="InterPro" id="IPR002347">
    <property type="entry name" value="SDR_fam"/>
</dbReference>
<dbReference type="PRINTS" id="PR00081">
    <property type="entry name" value="GDHRDH"/>
</dbReference>
<evidence type="ECO:0000313" key="5">
    <source>
        <dbReference type="EMBL" id="KMS51893.1"/>
    </source>
</evidence>
<gene>
    <name evidence="5" type="ORF">V474_02290</name>
</gene>
<dbReference type="SUPFAM" id="SSF51735">
    <property type="entry name" value="NAD(P)-binding Rossmann-fold domains"/>
    <property type="match status" value="1"/>
</dbReference>
<dbReference type="InterPro" id="IPR020904">
    <property type="entry name" value="Sc_DH/Rdtase_CS"/>
</dbReference>
<dbReference type="EMBL" id="JACU01000010">
    <property type="protein sequence ID" value="KMS51893.1"/>
    <property type="molecule type" value="Genomic_DNA"/>
</dbReference>
<accession>A0A0J7XLB4</accession>
<dbReference type="Gene3D" id="3.40.50.720">
    <property type="entry name" value="NAD(P)-binding Rossmann-like Domain"/>
    <property type="match status" value="1"/>
</dbReference>
<dbReference type="FunFam" id="3.40.50.720:FF:000084">
    <property type="entry name" value="Short-chain dehydrogenase reductase"/>
    <property type="match status" value="1"/>
</dbReference>
<sequence length="260" mass="26359">MTLTGKIALVTGAASGISREIAHAYAEQGARIVCADRNGEAAEATAAAIRSAGGQAEALRCDITSQADRDAAVSMATSFDGGLDILVNGAGILQAQPLLDVTPDSFQSVFDINVTGLFFMLQASARAMIAAGRSGRIINLASIAGRQGIGTSVQYSASKAAVISITQSAGQALAPHNICVNAIAPGFVQTAMWREIQAMAVAGSAAIAAEEFNDGIVQQVAKGRLADPGDMVGAALFLAGEGAEYVVGQTINVDGGTLFN</sequence>
<dbReference type="PRINTS" id="PR00080">
    <property type="entry name" value="SDRFAMILY"/>
</dbReference>
<dbReference type="NCBIfam" id="NF005559">
    <property type="entry name" value="PRK07231.1"/>
    <property type="match status" value="1"/>
</dbReference>
<dbReference type="RefSeq" id="WP_059153062.1">
    <property type="nucleotide sequence ID" value="NZ_KQ130457.1"/>
</dbReference>
<dbReference type="OrthoDB" id="517007at2"/>
<feature type="domain" description="Ketoreductase" evidence="4">
    <location>
        <begin position="6"/>
        <end position="196"/>
    </location>
</feature>
<dbReference type="Proteomes" id="UP000052268">
    <property type="component" value="Unassembled WGS sequence"/>
</dbReference>
<dbReference type="GO" id="GO:0016616">
    <property type="term" value="F:oxidoreductase activity, acting on the CH-OH group of donors, NAD or NADP as acceptor"/>
    <property type="evidence" value="ECO:0007669"/>
    <property type="project" value="TreeGrafter"/>
</dbReference>
<evidence type="ECO:0000256" key="3">
    <source>
        <dbReference type="RuleBase" id="RU000363"/>
    </source>
</evidence>
<dbReference type="Pfam" id="PF00106">
    <property type="entry name" value="adh_short"/>
    <property type="match status" value="1"/>
</dbReference>
<dbReference type="SMART" id="SM00822">
    <property type="entry name" value="PKS_KR"/>
    <property type="match status" value="1"/>
</dbReference>
<dbReference type="GO" id="GO:0006633">
    <property type="term" value="P:fatty acid biosynthetic process"/>
    <property type="evidence" value="ECO:0007669"/>
    <property type="project" value="TreeGrafter"/>
</dbReference>
<dbReference type="PROSITE" id="PS00061">
    <property type="entry name" value="ADH_SHORT"/>
    <property type="match status" value="1"/>
</dbReference>
<proteinExistence type="inferred from homology"/>
<evidence type="ECO:0000259" key="4">
    <source>
        <dbReference type="SMART" id="SM00822"/>
    </source>
</evidence>
<dbReference type="GO" id="GO:0048038">
    <property type="term" value="F:quinone binding"/>
    <property type="evidence" value="ECO:0007669"/>
    <property type="project" value="TreeGrafter"/>
</dbReference>